<organism evidence="2 3">
    <name type="scientific">Scheffersomyces spartinae</name>
    <dbReference type="NCBI Taxonomy" id="45513"/>
    <lineage>
        <taxon>Eukaryota</taxon>
        <taxon>Fungi</taxon>
        <taxon>Dikarya</taxon>
        <taxon>Ascomycota</taxon>
        <taxon>Saccharomycotina</taxon>
        <taxon>Pichiomycetes</taxon>
        <taxon>Debaryomycetaceae</taxon>
        <taxon>Scheffersomyces</taxon>
    </lineage>
</organism>
<reference evidence="2" key="1">
    <citation type="submission" date="2021-03" db="EMBL/GenBank/DDBJ databases">
        <authorList>
            <person name="Palmer J.M."/>
        </authorList>
    </citation>
    <scope>NUCLEOTIDE SEQUENCE</scope>
    <source>
        <strain evidence="2">ARV_011</strain>
    </source>
</reference>
<dbReference type="OrthoDB" id="21221at2759"/>
<accession>A0A9P7VE77</accession>
<gene>
    <name evidence="2" type="ORF">KQ657_003426</name>
</gene>
<dbReference type="RefSeq" id="XP_043051201.1">
    <property type="nucleotide sequence ID" value="XM_043194149.1"/>
</dbReference>
<feature type="coiled-coil region" evidence="1">
    <location>
        <begin position="251"/>
        <end position="278"/>
    </location>
</feature>
<dbReference type="EMBL" id="JAHMUF010000003">
    <property type="protein sequence ID" value="KAG7195656.1"/>
    <property type="molecule type" value="Genomic_DNA"/>
</dbReference>
<evidence type="ECO:0000256" key="1">
    <source>
        <dbReference type="SAM" id="Coils"/>
    </source>
</evidence>
<dbReference type="Proteomes" id="UP000790833">
    <property type="component" value="Unassembled WGS sequence"/>
</dbReference>
<keyword evidence="3" id="KW-1185">Reference proteome</keyword>
<sequence>MNDSKAWSSRNYNYWNQQQPNVTSNNPPQMSYVTAASQQSGNQSILGSTYELGSVNQESQLLQHQQQQQQQQQLFHRMNTNAQNYVPNNMGVTSSNTNNGNGGYVGGSLNRHHSTSSLSSVEGMRDSNLSSVNSVGSSTNPVNYGNRLSFGSTSGIIGSKFMHHSSSESSIGPYSFENNIFSPTQVSTGYFSNYEYAPRADTAVSNLTLIPPDSTATTNTTNTGYGKMANEGSGHRQSQEKSPHNVPLKEIEKLKMELALKNQMINNLSEKLNQVKKTSNSVTLLDFNGPNAPQEFSHLGRPVTIPAEYTSLFKELTQQLRDCKKELEDTKQRLELLVVGVTMSPQNASITCTGQYDEQEVAHRIVSKLQILTDENESLIKMMNFGSKSSLLVELGLLRHENKMLKEKIAANASK</sequence>
<dbReference type="GeneID" id="66116800"/>
<evidence type="ECO:0000313" key="2">
    <source>
        <dbReference type="EMBL" id="KAG7195656.1"/>
    </source>
</evidence>
<dbReference type="AlphaFoldDB" id="A0A9P7VE77"/>
<protein>
    <recommendedName>
        <fullName evidence="4">Protein MUM2</fullName>
    </recommendedName>
</protein>
<proteinExistence type="predicted"/>
<evidence type="ECO:0008006" key="4">
    <source>
        <dbReference type="Google" id="ProtNLM"/>
    </source>
</evidence>
<name>A0A9P7VE77_9ASCO</name>
<comment type="caution">
    <text evidence="2">The sequence shown here is derived from an EMBL/GenBank/DDBJ whole genome shotgun (WGS) entry which is preliminary data.</text>
</comment>
<keyword evidence="1" id="KW-0175">Coiled coil</keyword>
<evidence type="ECO:0000313" key="3">
    <source>
        <dbReference type="Proteomes" id="UP000790833"/>
    </source>
</evidence>